<dbReference type="EMBL" id="BMTD01000012">
    <property type="protein sequence ID" value="GGV07916.1"/>
    <property type="molecule type" value="Genomic_DNA"/>
</dbReference>
<dbReference type="NCBIfam" id="NF005968">
    <property type="entry name" value="PRK08057.1-2"/>
    <property type="match status" value="1"/>
</dbReference>
<dbReference type="GO" id="GO:0016994">
    <property type="term" value="F:precorrin-6A reductase activity"/>
    <property type="evidence" value="ECO:0007669"/>
    <property type="project" value="InterPro"/>
</dbReference>
<name>A0A918IEL6_9ACTN</name>
<evidence type="ECO:0000313" key="6">
    <source>
        <dbReference type="Proteomes" id="UP000618795"/>
    </source>
</evidence>
<organism evidence="5 6">
    <name type="scientific">Streptomyces filipinensis</name>
    <dbReference type="NCBI Taxonomy" id="66887"/>
    <lineage>
        <taxon>Bacteria</taxon>
        <taxon>Bacillati</taxon>
        <taxon>Actinomycetota</taxon>
        <taxon>Actinomycetes</taxon>
        <taxon>Kitasatosporales</taxon>
        <taxon>Streptomycetaceae</taxon>
        <taxon>Streptomyces</taxon>
    </lineage>
</organism>
<accession>A0A918IEL6</accession>
<proteinExistence type="predicted"/>
<dbReference type="Pfam" id="PF02571">
    <property type="entry name" value="CbiJ"/>
    <property type="match status" value="1"/>
</dbReference>
<dbReference type="GO" id="GO:0009236">
    <property type="term" value="P:cobalamin biosynthetic process"/>
    <property type="evidence" value="ECO:0007669"/>
    <property type="project" value="UniProtKB-KW"/>
</dbReference>
<feature type="compositionally biased region" description="Polar residues" evidence="4">
    <location>
        <begin position="1"/>
        <end position="20"/>
    </location>
</feature>
<protein>
    <submittedName>
        <fullName evidence="5">Precorrin-6A reductase</fullName>
    </submittedName>
</protein>
<comment type="pathway">
    <text evidence="1">Cofactor biosynthesis; adenosylcobalamin biosynthesis.</text>
</comment>
<dbReference type="Proteomes" id="UP000618795">
    <property type="component" value="Unassembled WGS sequence"/>
</dbReference>
<feature type="region of interest" description="Disordered" evidence="4">
    <location>
        <begin position="1"/>
        <end position="31"/>
    </location>
</feature>
<reference evidence="5" key="2">
    <citation type="submission" date="2020-09" db="EMBL/GenBank/DDBJ databases">
        <authorList>
            <person name="Sun Q."/>
            <person name="Ohkuma M."/>
        </authorList>
    </citation>
    <scope>NUCLEOTIDE SEQUENCE</scope>
    <source>
        <strain evidence="5">JCM 4369</strain>
    </source>
</reference>
<comment type="caution">
    <text evidence="5">The sequence shown here is derived from an EMBL/GenBank/DDBJ whole genome shotgun (WGS) entry which is preliminary data.</text>
</comment>
<dbReference type="InterPro" id="IPR003723">
    <property type="entry name" value="Precorrin-6x_reduct"/>
</dbReference>
<sequence>MSISTARTESMTSMTETVATRTADRPVRPRTLTPMPAHVLILGGTTEARRLATDLAARPGVRVTTSLAGRVTRPATPAGEVRIGGFGGAQGLADWLRTHHVGALVDATHPFAEAITAHAAHAAAVTGVPAAVLRRPGWRPAPGDRWYDVPSLAGAAEALPGLGRRVFLSTGRLGLAAFAHLTDLHFVVRSVDPPEPPMPPDTEQVLARGPFTLADETRLLRTHRIEVLVTKDSGGEATAAKLTAARELGLPVVVVRRPPLPPGVTAVPDVAGVLDWLGLGPA</sequence>
<gene>
    <name evidence="5" type="ORF">GCM10010260_52180</name>
</gene>
<keyword evidence="3" id="KW-0560">Oxidoreductase</keyword>
<evidence type="ECO:0000313" key="5">
    <source>
        <dbReference type="EMBL" id="GGV07916.1"/>
    </source>
</evidence>
<dbReference type="AlphaFoldDB" id="A0A918IEL6"/>
<evidence type="ECO:0000256" key="1">
    <source>
        <dbReference type="ARBA" id="ARBA00004953"/>
    </source>
</evidence>
<reference evidence="5" key="1">
    <citation type="journal article" date="2014" name="Int. J. Syst. Evol. Microbiol.">
        <title>Complete genome sequence of Corynebacterium casei LMG S-19264T (=DSM 44701T), isolated from a smear-ripened cheese.</title>
        <authorList>
            <consortium name="US DOE Joint Genome Institute (JGI-PGF)"/>
            <person name="Walter F."/>
            <person name="Albersmeier A."/>
            <person name="Kalinowski J."/>
            <person name="Ruckert C."/>
        </authorList>
    </citation>
    <scope>NUCLEOTIDE SEQUENCE</scope>
    <source>
        <strain evidence="5">JCM 4369</strain>
    </source>
</reference>
<evidence type="ECO:0000256" key="2">
    <source>
        <dbReference type="ARBA" id="ARBA00022573"/>
    </source>
</evidence>
<evidence type="ECO:0000256" key="3">
    <source>
        <dbReference type="ARBA" id="ARBA00023002"/>
    </source>
</evidence>
<dbReference type="PANTHER" id="PTHR36925">
    <property type="entry name" value="COBALT-PRECORRIN-6A REDUCTASE"/>
    <property type="match status" value="1"/>
</dbReference>
<dbReference type="PROSITE" id="PS51014">
    <property type="entry name" value="COBK_CBIJ"/>
    <property type="match status" value="1"/>
</dbReference>
<dbReference type="NCBIfam" id="TIGR00715">
    <property type="entry name" value="precor6x_red"/>
    <property type="match status" value="1"/>
</dbReference>
<dbReference type="PANTHER" id="PTHR36925:SF1">
    <property type="entry name" value="COBALT-PRECORRIN-6A REDUCTASE"/>
    <property type="match status" value="1"/>
</dbReference>
<keyword evidence="6" id="KW-1185">Reference proteome</keyword>
<evidence type="ECO:0000256" key="4">
    <source>
        <dbReference type="SAM" id="MobiDB-lite"/>
    </source>
</evidence>
<keyword evidence="2" id="KW-0169">Cobalamin biosynthesis</keyword>